<dbReference type="EMBL" id="ML977608">
    <property type="protein sequence ID" value="KAF1997936.1"/>
    <property type="molecule type" value="Genomic_DNA"/>
</dbReference>
<gene>
    <name evidence="1" type="ORF">P154DRAFT_536791</name>
</gene>
<reference evidence="1" key="1">
    <citation type="journal article" date="2020" name="Stud. Mycol.">
        <title>101 Dothideomycetes genomes: a test case for predicting lifestyles and emergence of pathogens.</title>
        <authorList>
            <person name="Haridas S."/>
            <person name="Albert R."/>
            <person name="Binder M."/>
            <person name="Bloem J."/>
            <person name="Labutti K."/>
            <person name="Salamov A."/>
            <person name="Andreopoulos B."/>
            <person name="Baker S."/>
            <person name="Barry K."/>
            <person name="Bills G."/>
            <person name="Bluhm B."/>
            <person name="Cannon C."/>
            <person name="Castanera R."/>
            <person name="Culley D."/>
            <person name="Daum C."/>
            <person name="Ezra D."/>
            <person name="Gonzalez J."/>
            <person name="Henrissat B."/>
            <person name="Kuo A."/>
            <person name="Liang C."/>
            <person name="Lipzen A."/>
            <person name="Lutzoni F."/>
            <person name="Magnuson J."/>
            <person name="Mondo S."/>
            <person name="Nolan M."/>
            <person name="Ohm R."/>
            <person name="Pangilinan J."/>
            <person name="Park H.-J."/>
            <person name="Ramirez L."/>
            <person name="Alfaro M."/>
            <person name="Sun H."/>
            <person name="Tritt A."/>
            <person name="Yoshinaga Y."/>
            <person name="Zwiers L.-H."/>
            <person name="Turgeon B."/>
            <person name="Goodwin S."/>
            <person name="Spatafora J."/>
            <person name="Crous P."/>
            <person name="Grigoriev I."/>
        </authorList>
    </citation>
    <scope>NUCLEOTIDE SEQUENCE</scope>
    <source>
        <strain evidence="1">CBS 123094</strain>
    </source>
</reference>
<accession>A0A6A5WJT6</accession>
<protein>
    <submittedName>
        <fullName evidence="1">Uncharacterized protein</fullName>
    </submittedName>
</protein>
<evidence type="ECO:0000313" key="2">
    <source>
        <dbReference type="Proteomes" id="UP000799779"/>
    </source>
</evidence>
<dbReference type="Proteomes" id="UP000799779">
    <property type="component" value="Unassembled WGS sequence"/>
</dbReference>
<dbReference type="InterPro" id="IPR027417">
    <property type="entry name" value="P-loop_NTPase"/>
</dbReference>
<dbReference type="Gene3D" id="3.40.50.300">
    <property type="entry name" value="P-loop containing nucleotide triphosphate hydrolases"/>
    <property type="match status" value="1"/>
</dbReference>
<evidence type="ECO:0000313" key="1">
    <source>
        <dbReference type="EMBL" id="KAF1997936.1"/>
    </source>
</evidence>
<proteinExistence type="predicted"/>
<organism evidence="1 2">
    <name type="scientific">Amniculicola lignicola CBS 123094</name>
    <dbReference type="NCBI Taxonomy" id="1392246"/>
    <lineage>
        <taxon>Eukaryota</taxon>
        <taxon>Fungi</taxon>
        <taxon>Dikarya</taxon>
        <taxon>Ascomycota</taxon>
        <taxon>Pezizomycotina</taxon>
        <taxon>Dothideomycetes</taxon>
        <taxon>Pleosporomycetidae</taxon>
        <taxon>Pleosporales</taxon>
        <taxon>Amniculicolaceae</taxon>
        <taxon>Amniculicola</taxon>
    </lineage>
</organism>
<name>A0A6A5WJT6_9PLEO</name>
<keyword evidence="2" id="KW-1185">Reference proteome</keyword>
<sequence>MERVSIDKEIRHIASSSRGSRTQIAQRANLTQQEEKDIRVSVNSNQQVKDKTLLKLLRSIIFADSPDDREIFLVDGFPQSHAQLLNFLDQCRGNEKWDYKVKGKALVVVIENDPKFRQSLFAARKAEEKLYWSEKMYRQLCKDYDNSIDELLEHARKQGIPVETIEDAGNEGTKMKEGTVMEQKAKDAIDKVVESQGWKDVLSQNETLFSSFHLIAGPPAGGCSSFISTLSIYFPLSKQQAQINSYLLSKSPFPLFFRLTTNGSVPPYSITTSSLGNVFLGHNAILPSAAANIRRILHSQEFLAAQWVILATNFAKASPFLEGRSVHQKLLEMDSSTYDFVKGAGPPWRNIHCIFLTNVGG</sequence>
<dbReference type="AlphaFoldDB" id="A0A6A5WJT6"/>